<name>H0UR32_9BACT</name>
<protein>
    <recommendedName>
        <fullName evidence="1">Phosphatidylglycerol lysyltransferase C-terminal domain-containing protein</fullName>
    </recommendedName>
</protein>
<feature type="domain" description="Phosphatidylglycerol lysyltransferase C-terminal" evidence="1">
    <location>
        <begin position="33"/>
        <end position="288"/>
    </location>
</feature>
<dbReference type="STRING" id="926567.TheveDRAFT_1751"/>
<dbReference type="RefSeq" id="WP_006584363.1">
    <property type="nucleotide sequence ID" value="NZ_CM001377.1"/>
</dbReference>
<gene>
    <name evidence="2" type="ORF">TheveDRAFT_1751</name>
</gene>
<dbReference type="Pfam" id="PF09924">
    <property type="entry name" value="LPG_synthase_C"/>
    <property type="match status" value="1"/>
</dbReference>
<dbReference type="InterPro" id="IPR024320">
    <property type="entry name" value="LPG_synthase_C"/>
</dbReference>
<reference evidence="2 3" key="1">
    <citation type="submission" date="2011-10" db="EMBL/GenBank/DDBJ databases">
        <title>The Noncontiguous Finished genome of Thermanaerovibrio velox DSM 12556.</title>
        <authorList>
            <consortium name="US DOE Joint Genome Institute (JGI-PGF)"/>
            <person name="Lucas S."/>
            <person name="Copeland A."/>
            <person name="Lapidus A."/>
            <person name="Glavina del Rio T."/>
            <person name="Dalin E."/>
            <person name="Tice H."/>
            <person name="Bruce D."/>
            <person name="Goodwin L."/>
            <person name="Pitluck S."/>
            <person name="Peters L."/>
            <person name="Mikhailova N."/>
            <person name="Teshima H."/>
            <person name="Kyrpides N."/>
            <person name="Mavromatis K."/>
            <person name="Ivanova N."/>
            <person name="Markowitz V."/>
            <person name="Cheng J.-F."/>
            <person name="Hugenholtz P."/>
            <person name="Woyke T."/>
            <person name="Wu D."/>
            <person name="Spring S."/>
            <person name="Brambilla E.-M."/>
            <person name="Klenk H.-P."/>
            <person name="Eisen J.A."/>
        </authorList>
    </citation>
    <scope>NUCLEOTIDE SEQUENCE [LARGE SCALE GENOMIC DNA]</scope>
    <source>
        <strain evidence="2 3">DSM 12556</strain>
    </source>
</reference>
<dbReference type="EMBL" id="CM001377">
    <property type="protein sequence ID" value="EHM10869.1"/>
    <property type="molecule type" value="Genomic_DNA"/>
</dbReference>
<sequence length="295" mass="34544">MISYEPLELSMMDRYQELLALSPSVTADHLFPVLFGWHEALRYSLAFGDRMCWIRQELPRRLFLSPLGSLEDRDWEALLREAVGEQGEIVSVPEEVALLWQRAVPRRVRVEEDRDAFEYLHRAEDLAHLKGNRYMKKRNHVNRFARTFDYSYREMTPEDVPRLLAFQRRWCALRDCGSSFMLEGENRAVMRLLENYQRFPSLVGGYVEVSGSIVAYAMGEGVGDVLYVHFEKADPSYASAYQVINREFALHNLDRFKVINREEDMGDPGLREAKMSYLPMGFVKKYRVFWNANGF</sequence>
<dbReference type="AlphaFoldDB" id="H0UR32"/>
<dbReference type="PANTHER" id="PTHR41373:SF1">
    <property type="entry name" value="PHOSPHATIDYLGLYCEROL LYSYLTRANSFERASE C-TERMINAL DOMAIN-CONTAINING PROTEIN"/>
    <property type="match status" value="1"/>
</dbReference>
<dbReference type="PANTHER" id="PTHR41373">
    <property type="entry name" value="DUF2156 DOMAIN-CONTAINING PROTEIN"/>
    <property type="match status" value="1"/>
</dbReference>
<dbReference type="eggNOG" id="COG4866">
    <property type="taxonomic scope" value="Bacteria"/>
</dbReference>
<evidence type="ECO:0000313" key="2">
    <source>
        <dbReference type="EMBL" id="EHM10869.1"/>
    </source>
</evidence>
<keyword evidence="3" id="KW-1185">Reference proteome</keyword>
<evidence type="ECO:0000259" key="1">
    <source>
        <dbReference type="Pfam" id="PF09924"/>
    </source>
</evidence>
<dbReference type="Gene3D" id="3.40.630.30">
    <property type="match status" value="1"/>
</dbReference>
<dbReference type="HOGENOM" id="CLU_058411_1_0_0"/>
<accession>H0UR32</accession>
<organism evidence="2 3">
    <name type="scientific">Thermanaerovibrio velox DSM 12556</name>
    <dbReference type="NCBI Taxonomy" id="926567"/>
    <lineage>
        <taxon>Bacteria</taxon>
        <taxon>Thermotogati</taxon>
        <taxon>Synergistota</taxon>
        <taxon>Synergistia</taxon>
        <taxon>Synergistales</taxon>
        <taxon>Synergistaceae</taxon>
        <taxon>Thermanaerovibrio</taxon>
    </lineage>
</organism>
<dbReference type="Proteomes" id="UP000005730">
    <property type="component" value="Chromosome"/>
</dbReference>
<dbReference type="InterPro" id="IPR016181">
    <property type="entry name" value="Acyl_CoA_acyltransferase"/>
</dbReference>
<evidence type="ECO:0000313" key="3">
    <source>
        <dbReference type="Proteomes" id="UP000005730"/>
    </source>
</evidence>
<proteinExistence type="predicted"/>
<dbReference type="SUPFAM" id="SSF55729">
    <property type="entry name" value="Acyl-CoA N-acyltransferases (Nat)"/>
    <property type="match status" value="2"/>
</dbReference>
<dbReference type="PIRSF" id="PIRSF018688">
    <property type="entry name" value="UCP018688"/>
    <property type="match status" value="1"/>
</dbReference>
<dbReference type="InterPro" id="IPR016732">
    <property type="entry name" value="UCP018688"/>
</dbReference>